<comment type="caution">
    <text evidence="1">The sequence shown here is derived from an EMBL/GenBank/DDBJ whole genome shotgun (WGS) entry which is preliminary data.</text>
</comment>
<evidence type="ECO:0000313" key="1">
    <source>
        <dbReference type="EMBL" id="KAJ8969507.1"/>
    </source>
</evidence>
<dbReference type="Proteomes" id="UP001162156">
    <property type="component" value="Unassembled WGS sequence"/>
</dbReference>
<protein>
    <submittedName>
        <fullName evidence="1">Uncharacterized protein</fullName>
    </submittedName>
</protein>
<reference evidence="1" key="1">
    <citation type="journal article" date="2023" name="Insect Mol. Biol.">
        <title>Genome sequencing provides insights into the evolution of gene families encoding plant cell wall-degrading enzymes in longhorned beetles.</title>
        <authorList>
            <person name="Shin N.R."/>
            <person name="Okamura Y."/>
            <person name="Kirsch R."/>
            <person name="Pauchet Y."/>
        </authorList>
    </citation>
    <scope>NUCLEOTIDE SEQUENCE</scope>
    <source>
        <strain evidence="1">RBIC_L_NR</strain>
    </source>
</reference>
<sequence>MLDPRIQKISKLQKGGFGKSIRSGMSKKLAAKTYNIPWATLIRKIRGTHLQAVGRPRVFSDQKEAKIATTLRIVADWGFPLTKRDVSVVVQKILDKQGKRVPIFKNNIPRDI</sequence>
<keyword evidence="2" id="KW-1185">Reference proteome</keyword>
<organism evidence="1 2">
    <name type="scientific">Rhamnusium bicolor</name>
    <dbReference type="NCBI Taxonomy" id="1586634"/>
    <lineage>
        <taxon>Eukaryota</taxon>
        <taxon>Metazoa</taxon>
        <taxon>Ecdysozoa</taxon>
        <taxon>Arthropoda</taxon>
        <taxon>Hexapoda</taxon>
        <taxon>Insecta</taxon>
        <taxon>Pterygota</taxon>
        <taxon>Neoptera</taxon>
        <taxon>Endopterygota</taxon>
        <taxon>Coleoptera</taxon>
        <taxon>Polyphaga</taxon>
        <taxon>Cucujiformia</taxon>
        <taxon>Chrysomeloidea</taxon>
        <taxon>Cerambycidae</taxon>
        <taxon>Lepturinae</taxon>
        <taxon>Rhagiini</taxon>
        <taxon>Rhamnusium</taxon>
    </lineage>
</organism>
<gene>
    <name evidence="1" type="ORF">NQ314_001734</name>
</gene>
<proteinExistence type="predicted"/>
<accession>A0AAV8ZRH4</accession>
<name>A0AAV8ZRH4_9CUCU</name>
<evidence type="ECO:0000313" key="2">
    <source>
        <dbReference type="Proteomes" id="UP001162156"/>
    </source>
</evidence>
<dbReference type="EMBL" id="JANEYF010000526">
    <property type="protein sequence ID" value="KAJ8969507.1"/>
    <property type="molecule type" value="Genomic_DNA"/>
</dbReference>
<dbReference type="AlphaFoldDB" id="A0AAV8ZRH4"/>